<name>A0A101I3X3_UNCT6</name>
<reference evidence="3" key="1">
    <citation type="journal article" date="2015" name="MBio">
        <title>Genome-Resolved Metagenomic Analysis Reveals Roles for Candidate Phyla and Other Microbial Community Members in Biogeochemical Transformations in Oil Reservoirs.</title>
        <authorList>
            <person name="Hu P."/>
            <person name="Tom L."/>
            <person name="Singh A."/>
            <person name="Thomas B.C."/>
            <person name="Baker B.J."/>
            <person name="Piceno Y.M."/>
            <person name="Andersen G.L."/>
            <person name="Banfield J.F."/>
        </authorList>
    </citation>
    <scope>NUCLEOTIDE SEQUENCE [LARGE SCALE GENOMIC DNA]</scope>
</reference>
<keyword evidence="1" id="KW-0175">Coiled coil</keyword>
<protein>
    <submittedName>
        <fullName evidence="2">Uncharacterized protein</fullName>
    </submittedName>
</protein>
<feature type="coiled-coil region" evidence="1">
    <location>
        <begin position="10"/>
        <end position="70"/>
    </location>
</feature>
<dbReference type="EMBL" id="LGGX01000002">
    <property type="protein sequence ID" value="KUK87778.1"/>
    <property type="molecule type" value="Genomic_DNA"/>
</dbReference>
<evidence type="ECO:0000313" key="2">
    <source>
        <dbReference type="EMBL" id="KUK87778.1"/>
    </source>
</evidence>
<comment type="caution">
    <text evidence="2">The sequence shown here is derived from an EMBL/GenBank/DDBJ whole genome shotgun (WGS) entry which is preliminary data.</text>
</comment>
<gene>
    <name evidence="2" type="ORF">XE03_0297</name>
</gene>
<dbReference type="AlphaFoldDB" id="A0A101I3X3"/>
<proteinExistence type="predicted"/>
<evidence type="ECO:0000313" key="3">
    <source>
        <dbReference type="Proteomes" id="UP000053467"/>
    </source>
</evidence>
<sequence length="157" mass="18818">MINKIDIELLKKLIIVIEEYQKKIEKEISKLKHKIEFYESSKTEINKVNVEKLKETIEELNEKIKNIVYEHCKIYSENGDDPIKFYSKILNDEVWKYPDEEIIILNRDKDPVSEYEYDGGYSPFTKEFPEFKFKVKKFGYKTKTKIIIKALLIPLDN</sequence>
<accession>A0A101I3X3</accession>
<dbReference type="Proteomes" id="UP000053467">
    <property type="component" value="Unassembled WGS sequence"/>
</dbReference>
<evidence type="ECO:0000256" key="1">
    <source>
        <dbReference type="SAM" id="Coils"/>
    </source>
</evidence>
<organism evidence="2 3">
    <name type="scientific">candidate division TA06 bacterium 34_109</name>
    <dbReference type="NCBI Taxonomy" id="1635277"/>
    <lineage>
        <taxon>Bacteria</taxon>
        <taxon>Bacteria division TA06</taxon>
    </lineage>
</organism>